<keyword evidence="2" id="KW-1185">Reference proteome</keyword>
<evidence type="ECO:0000313" key="1">
    <source>
        <dbReference type="EMBL" id="GFY51344.1"/>
    </source>
</evidence>
<evidence type="ECO:0000313" key="2">
    <source>
        <dbReference type="Proteomes" id="UP000886998"/>
    </source>
</evidence>
<dbReference type="OrthoDB" id="6412392at2759"/>
<comment type="caution">
    <text evidence="1">The sequence shown here is derived from an EMBL/GenBank/DDBJ whole genome shotgun (WGS) entry which is preliminary data.</text>
</comment>
<protein>
    <submittedName>
        <fullName evidence="1">Uncharacterized protein</fullName>
    </submittedName>
</protein>
<reference evidence="1" key="1">
    <citation type="submission" date="2020-08" db="EMBL/GenBank/DDBJ databases">
        <title>Multicomponent nature underlies the extraordinary mechanical properties of spider dragline silk.</title>
        <authorList>
            <person name="Kono N."/>
            <person name="Nakamura H."/>
            <person name="Mori M."/>
            <person name="Yoshida Y."/>
            <person name="Ohtoshi R."/>
            <person name="Malay A.D."/>
            <person name="Moran D.A.P."/>
            <person name="Tomita M."/>
            <person name="Numata K."/>
            <person name="Arakawa K."/>
        </authorList>
    </citation>
    <scope>NUCLEOTIDE SEQUENCE</scope>
</reference>
<dbReference type="Proteomes" id="UP000886998">
    <property type="component" value="Unassembled WGS sequence"/>
</dbReference>
<name>A0A8X6XF52_9ARAC</name>
<organism evidence="1 2">
    <name type="scientific">Trichonephila inaurata madagascariensis</name>
    <dbReference type="NCBI Taxonomy" id="2747483"/>
    <lineage>
        <taxon>Eukaryota</taxon>
        <taxon>Metazoa</taxon>
        <taxon>Ecdysozoa</taxon>
        <taxon>Arthropoda</taxon>
        <taxon>Chelicerata</taxon>
        <taxon>Arachnida</taxon>
        <taxon>Araneae</taxon>
        <taxon>Araneomorphae</taxon>
        <taxon>Entelegynae</taxon>
        <taxon>Araneoidea</taxon>
        <taxon>Nephilidae</taxon>
        <taxon>Trichonephila</taxon>
        <taxon>Trichonephila inaurata</taxon>
    </lineage>
</organism>
<proteinExistence type="predicted"/>
<dbReference type="EMBL" id="BMAV01008028">
    <property type="protein sequence ID" value="GFY51344.1"/>
    <property type="molecule type" value="Genomic_DNA"/>
</dbReference>
<sequence length="107" mass="12713">MVELFSRYQPEWTLLSGLEAATYIQNYLRALMDAIPNESYHTNLYFVSFISHLCAQAIRIESSEIVPYILMEAARILYSRCNLLGYILNLFRDAFNYRYRHSKTCRR</sequence>
<gene>
    <name evidence="1" type="primary">NCL1_34539</name>
    <name evidence="1" type="ORF">TNIN_106481</name>
</gene>
<accession>A0A8X6XF52</accession>
<dbReference type="AlphaFoldDB" id="A0A8X6XF52"/>